<keyword evidence="2" id="KW-1185">Reference proteome</keyword>
<sequence length="94" mass="10835">MKKTVGEKDKPERREEPPTKRRHVMFAHLLLTTSISQPAVNAIALFARSIAPLRSSVILAVKRYIALTLMSKSVNEDEYCWYLVTLVMDYSYVF</sequence>
<name>A0ABQ8TRI4_PERAM</name>
<accession>A0ABQ8TRI4</accession>
<reference evidence="1 2" key="1">
    <citation type="journal article" date="2022" name="Allergy">
        <title>Genome assembly and annotation of Periplaneta americana reveal a comprehensive cockroach allergen profile.</title>
        <authorList>
            <person name="Wang L."/>
            <person name="Xiong Q."/>
            <person name="Saelim N."/>
            <person name="Wang L."/>
            <person name="Nong W."/>
            <person name="Wan A.T."/>
            <person name="Shi M."/>
            <person name="Liu X."/>
            <person name="Cao Q."/>
            <person name="Hui J.H.L."/>
            <person name="Sookrung N."/>
            <person name="Leung T.F."/>
            <person name="Tungtrongchitr A."/>
            <person name="Tsui S.K.W."/>
        </authorList>
    </citation>
    <scope>NUCLEOTIDE SEQUENCE [LARGE SCALE GENOMIC DNA]</scope>
    <source>
        <strain evidence="1">PWHHKU_190912</strain>
    </source>
</reference>
<dbReference type="Proteomes" id="UP001148838">
    <property type="component" value="Unassembled WGS sequence"/>
</dbReference>
<protein>
    <submittedName>
        <fullName evidence="1">Uncharacterized protein</fullName>
    </submittedName>
</protein>
<evidence type="ECO:0000313" key="1">
    <source>
        <dbReference type="EMBL" id="KAJ4449308.1"/>
    </source>
</evidence>
<comment type="caution">
    <text evidence="1">The sequence shown here is derived from an EMBL/GenBank/DDBJ whole genome shotgun (WGS) entry which is preliminary data.</text>
</comment>
<gene>
    <name evidence="1" type="ORF">ANN_00706</name>
</gene>
<organism evidence="1 2">
    <name type="scientific">Periplaneta americana</name>
    <name type="common">American cockroach</name>
    <name type="synonym">Blatta americana</name>
    <dbReference type="NCBI Taxonomy" id="6978"/>
    <lineage>
        <taxon>Eukaryota</taxon>
        <taxon>Metazoa</taxon>
        <taxon>Ecdysozoa</taxon>
        <taxon>Arthropoda</taxon>
        <taxon>Hexapoda</taxon>
        <taxon>Insecta</taxon>
        <taxon>Pterygota</taxon>
        <taxon>Neoptera</taxon>
        <taxon>Polyneoptera</taxon>
        <taxon>Dictyoptera</taxon>
        <taxon>Blattodea</taxon>
        <taxon>Blattoidea</taxon>
        <taxon>Blattidae</taxon>
        <taxon>Blattinae</taxon>
        <taxon>Periplaneta</taxon>
    </lineage>
</organism>
<dbReference type="EMBL" id="JAJSOF020000003">
    <property type="protein sequence ID" value="KAJ4449308.1"/>
    <property type="molecule type" value="Genomic_DNA"/>
</dbReference>
<proteinExistence type="predicted"/>
<evidence type="ECO:0000313" key="2">
    <source>
        <dbReference type="Proteomes" id="UP001148838"/>
    </source>
</evidence>